<accession>A0A1D8ATL8</accession>
<dbReference type="AlphaFoldDB" id="A0A1D8ATL8"/>
<sequence>MIIRLEGRTREPRHAATSAASDAIVAAGGHVLDYNQFSNLAVCFTLELPPAGFARLRQSLATIGVHLPPPSPEELAAAAAPAGTEVAGSLRINFEHDEPDLRIPIPAVPG</sequence>
<dbReference type="Proteomes" id="UP000095228">
    <property type="component" value="Chromosome"/>
</dbReference>
<protein>
    <submittedName>
        <fullName evidence="1">Uncharacterized protein</fullName>
    </submittedName>
</protein>
<keyword evidence="2" id="KW-1185">Reference proteome</keyword>
<evidence type="ECO:0000313" key="1">
    <source>
        <dbReference type="EMBL" id="AOS44238.1"/>
    </source>
</evidence>
<gene>
    <name evidence="1" type="ORF">Verru16b_01299</name>
</gene>
<evidence type="ECO:0000313" key="2">
    <source>
        <dbReference type="Proteomes" id="UP000095228"/>
    </source>
</evidence>
<dbReference type="RefSeq" id="WP_069961510.1">
    <property type="nucleotide sequence ID" value="NZ_CP016094.1"/>
</dbReference>
<dbReference type="EMBL" id="CP016094">
    <property type="protein sequence ID" value="AOS44238.1"/>
    <property type="molecule type" value="Genomic_DNA"/>
</dbReference>
<dbReference type="OrthoDB" id="513580at2"/>
<dbReference type="KEGG" id="obg:Verru16b_01299"/>
<proteinExistence type="predicted"/>
<organism evidence="1 2">
    <name type="scientific">Lacunisphaera limnophila</name>
    <dbReference type="NCBI Taxonomy" id="1838286"/>
    <lineage>
        <taxon>Bacteria</taxon>
        <taxon>Pseudomonadati</taxon>
        <taxon>Verrucomicrobiota</taxon>
        <taxon>Opitutia</taxon>
        <taxon>Opitutales</taxon>
        <taxon>Opitutaceae</taxon>
        <taxon>Lacunisphaera</taxon>
    </lineage>
</organism>
<name>A0A1D8ATL8_9BACT</name>
<reference evidence="1 2" key="1">
    <citation type="submission" date="2016-06" db="EMBL/GenBank/DDBJ databases">
        <title>Three novel species with peptidoglycan cell walls form the new genus Lacunisphaera gen. nov. in the family Opitutaceae of the verrucomicrobial subdivision 4.</title>
        <authorList>
            <person name="Rast P."/>
            <person name="Gloeckner I."/>
            <person name="Jogler M."/>
            <person name="Boedeker C."/>
            <person name="Jeske O."/>
            <person name="Wiegand S."/>
            <person name="Reinhardt R."/>
            <person name="Schumann P."/>
            <person name="Rohde M."/>
            <person name="Spring S."/>
            <person name="Gloeckner F.O."/>
            <person name="Jogler C."/>
        </authorList>
    </citation>
    <scope>NUCLEOTIDE SEQUENCE [LARGE SCALE GENOMIC DNA]</scope>
    <source>
        <strain evidence="1 2">IG16b</strain>
    </source>
</reference>
<dbReference type="STRING" id="1838286.Verru16b_01299"/>